<gene>
    <name evidence="3" type="ORF">QVD17_14196</name>
</gene>
<dbReference type="PANTHER" id="PTHR11206">
    <property type="entry name" value="MULTIDRUG RESISTANCE PROTEIN"/>
    <property type="match status" value="1"/>
</dbReference>
<dbReference type="Pfam" id="PF01554">
    <property type="entry name" value="MatE"/>
    <property type="match status" value="1"/>
</dbReference>
<feature type="transmembrane region" description="Helical" evidence="2">
    <location>
        <begin position="75"/>
        <end position="95"/>
    </location>
</feature>
<dbReference type="GO" id="GO:0042910">
    <property type="term" value="F:xenobiotic transmembrane transporter activity"/>
    <property type="evidence" value="ECO:0007669"/>
    <property type="project" value="InterPro"/>
</dbReference>
<dbReference type="AlphaFoldDB" id="A0AAD8L1D5"/>
<keyword evidence="2" id="KW-0812">Transmembrane</keyword>
<dbReference type="Proteomes" id="UP001229421">
    <property type="component" value="Unassembled WGS sequence"/>
</dbReference>
<feature type="transmembrane region" description="Helical" evidence="2">
    <location>
        <begin position="297"/>
        <end position="317"/>
    </location>
</feature>
<evidence type="ECO:0000256" key="2">
    <source>
        <dbReference type="SAM" id="Phobius"/>
    </source>
</evidence>
<dbReference type="EMBL" id="JAUHHV010000003">
    <property type="protein sequence ID" value="KAK1431006.1"/>
    <property type="molecule type" value="Genomic_DNA"/>
</dbReference>
<dbReference type="GO" id="GO:0016020">
    <property type="term" value="C:membrane"/>
    <property type="evidence" value="ECO:0007669"/>
    <property type="project" value="InterPro"/>
</dbReference>
<comment type="caution">
    <text evidence="3">The sequence shown here is derived from an EMBL/GenBank/DDBJ whole genome shotgun (WGS) entry which is preliminary data.</text>
</comment>
<comment type="similarity">
    <text evidence="1">Belongs to the multi antimicrobial extrusion (MATE) (TC 2.A.66.1) family.</text>
</comment>
<organism evidence="3 4">
    <name type="scientific">Tagetes erecta</name>
    <name type="common">African marigold</name>
    <dbReference type="NCBI Taxonomy" id="13708"/>
    <lineage>
        <taxon>Eukaryota</taxon>
        <taxon>Viridiplantae</taxon>
        <taxon>Streptophyta</taxon>
        <taxon>Embryophyta</taxon>
        <taxon>Tracheophyta</taxon>
        <taxon>Spermatophyta</taxon>
        <taxon>Magnoliopsida</taxon>
        <taxon>eudicotyledons</taxon>
        <taxon>Gunneridae</taxon>
        <taxon>Pentapetalae</taxon>
        <taxon>asterids</taxon>
        <taxon>campanulids</taxon>
        <taxon>Asterales</taxon>
        <taxon>Asteraceae</taxon>
        <taxon>Asteroideae</taxon>
        <taxon>Heliantheae alliance</taxon>
        <taxon>Tageteae</taxon>
        <taxon>Tagetes</taxon>
    </lineage>
</organism>
<dbReference type="GO" id="GO:0015297">
    <property type="term" value="F:antiporter activity"/>
    <property type="evidence" value="ECO:0007669"/>
    <property type="project" value="InterPro"/>
</dbReference>
<proteinExistence type="inferred from homology"/>
<feature type="transmembrane region" description="Helical" evidence="2">
    <location>
        <begin position="107"/>
        <end position="134"/>
    </location>
</feature>
<protein>
    <submittedName>
        <fullName evidence="3">Uncharacterized protein</fullName>
    </submittedName>
</protein>
<keyword evidence="2" id="KW-0472">Membrane</keyword>
<feature type="transmembrane region" description="Helical" evidence="2">
    <location>
        <begin position="154"/>
        <end position="176"/>
    </location>
</feature>
<evidence type="ECO:0000256" key="1">
    <source>
        <dbReference type="ARBA" id="ARBA00010199"/>
    </source>
</evidence>
<dbReference type="InterPro" id="IPR002528">
    <property type="entry name" value="MATE_fam"/>
</dbReference>
<accession>A0AAD8L1D5</accession>
<name>A0AAD8L1D5_TARER</name>
<feature type="transmembrane region" description="Helical" evidence="2">
    <location>
        <begin position="197"/>
        <end position="218"/>
    </location>
</feature>
<reference evidence="3" key="1">
    <citation type="journal article" date="2023" name="bioRxiv">
        <title>Improved chromosome-level genome assembly for marigold (Tagetes erecta).</title>
        <authorList>
            <person name="Jiang F."/>
            <person name="Yuan L."/>
            <person name="Wang S."/>
            <person name="Wang H."/>
            <person name="Xu D."/>
            <person name="Wang A."/>
            <person name="Fan W."/>
        </authorList>
    </citation>
    <scope>NUCLEOTIDE SEQUENCE</scope>
    <source>
        <strain evidence="3">WSJ</strain>
        <tissue evidence="3">Leaf</tissue>
    </source>
</reference>
<keyword evidence="4" id="KW-1185">Reference proteome</keyword>
<feature type="transmembrane region" description="Helical" evidence="2">
    <location>
        <begin position="270"/>
        <end position="291"/>
    </location>
</feature>
<keyword evidence="2" id="KW-1133">Transmembrane helix</keyword>
<feature type="transmembrane region" description="Helical" evidence="2">
    <location>
        <begin position="34"/>
        <end position="55"/>
    </location>
</feature>
<evidence type="ECO:0000313" key="4">
    <source>
        <dbReference type="Proteomes" id="UP001229421"/>
    </source>
</evidence>
<sequence length="339" mass="35914">MSENATLPKANAGGGGDNRRWNNILDWKEANNQIVFSLPLVLTNVAYYLIPLASVMFAGHHGQLHLAAANLANSWATVTGLAFMVGLSGALETLCGQGFGAKLYRMLGIYLQACCCISIFFSVLISILCLEYWAFELLVLLAGLLPNSGITTSVIAICANTEAIAFMFTIGLSAAASTRVSNELGARNTDGAKHAMAVTLMLSVILSLAVVLALGFGHDIWSGSFSGSPEIAKQYASMTPLLMISILLDSIQGVLSGVARGCGWQQTAMYINLAMFYLIGMPAAVALAFSLKLYAKGLWIGLICGLTCQTFSLVLLVHVSKWEQVELGGSDSLDDGVIA</sequence>
<evidence type="ECO:0000313" key="3">
    <source>
        <dbReference type="EMBL" id="KAK1431006.1"/>
    </source>
</evidence>